<dbReference type="AlphaFoldDB" id="I1NMX4"/>
<dbReference type="EnsemblPlants" id="ORGLA01G0121400.1">
    <property type="protein sequence ID" value="ORGLA01G0121400.1"/>
    <property type="gene ID" value="ORGLA01G0121400"/>
</dbReference>
<keyword evidence="3" id="KW-1185">Reference proteome</keyword>
<proteinExistence type="predicted"/>
<dbReference type="Gramene" id="ORGLA01G0121400.1">
    <property type="protein sequence ID" value="ORGLA01G0121400.1"/>
    <property type="gene ID" value="ORGLA01G0121400"/>
</dbReference>
<reference evidence="2" key="1">
    <citation type="submission" date="2015-06" db="UniProtKB">
        <authorList>
            <consortium name="EnsemblPlants"/>
        </authorList>
    </citation>
    <scope>IDENTIFICATION</scope>
</reference>
<feature type="region of interest" description="Disordered" evidence="1">
    <location>
        <begin position="27"/>
        <end position="70"/>
    </location>
</feature>
<organism evidence="2 3">
    <name type="scientific">Oryza glaberrima</name>
    <name type="common">African rice</name>
    <dbReference type="NCBI Taxonomy" id="4538"/>
    <lineage>
        <taxon>Eukaryota</taxon>
        <taxon>Viridiplantae</taxon>
        <taxon>Streptophyta</taxon>
        <taxon>Embryophyta</taxon>
        <taxon>Tracheophyta</taxon>
        <taxon>Spermatophyta</taxon>
        <taxon>Magnoliopsida</taxon>
        <taxon>Liliopsida</taxon>
        <taxon>Poales</taxon>
        <taxon>Poaceae</taxon>
        <taxon>BOP clade</taxon>
        <taxon>Oryzoideae</taxon>
        <taxon>Oryzeae</taxon>
        <taxon>Oryzinae</taxon>
        <taxon>Oryza</taxon>
    </lineage>
</organism>
<name>I1NMX4_ORYGL</name>
<dbReference type="PANTHER" id="PTHR33889:SF7">
    <property type="entry name" value="OS04G0681850 PROTEIN"/>
    <property type="match status" value="1"/>
</dbReference>
<sequence length="219" mass="24469">MAAIAFDLNEPPPPDLDLNETIDWMSSLDDCHESPAHKLDYDGDEEGRGNEDEENGDGGEDVAGGDEQDDQAGLEAQVHAGDEHAEGVLMQDLSLGENLRKRRYYSDELKIAIYLELLAKTDPPVLHRGVSKQVALKFGVPLRLVQHVRQNGKEKGCVDGVVNKLFKNVGRKRIEIDLEAIRDVVPSGERATLRRLADALGVKKTTLHNRLKEVKFRWR</sequence>
<dbReference type="HOGENOM" id="CLU_116940_0_0_1"/>
<dbReference type="OMA" id="ETIDWMS"/>
<feature type="region of interest" description="Disordered" evidence="1">
    <location>
        <begin position="1"/>
        <end position="20"/>
    </location>
</feature>
<evidence type="ECO:0000313" key="2">
    <source>
        <dbReference type="EnsemblPlants" id="ORGLA01G0121400.1"/>
    </source>
</evidence>
<dbReference type="eggNOG" id="ENOG502R3SD">
    <property type="taxonomic scope" value="Eukaryota"/>
</dbReference>
<dbReference type="Proteomes" id="UP000007306">
    <property type="component" value="Chromosome 1"/>
</dbReference>
<feature type="compositionally biased region" description="Acidic residues" evidence="1">
    <location>
        <begin position="51"/>
        <end position="70"/>
    </location>
</feature>
<reference evidence="2 3" key="2">
    <citation type="submission" date="2018-04" db="EMBL/GenBank/DDBJ databases">
        <title>OglaRS2 (Oryza glaberrima Reference Sequence Version 2).</title>
        <authorList>
            <person name="Zhang J."/>
            <person name="Kudrna D."/>
            <person name="Lee S."/>
            <person name="Talag J."/>
            <person name="Rajasekar S."/>
            <person name="Wing R.A."/>
        </authorList>
    </citation>
    <scope>NUCLEOTIDE SEQUENCE [LARGE SCALE GENOMIC DNA]</scope>
    <source>
        <strain evidence="2 3">cv. IRGC 96717</strain>
    </source>
</reference>
<accession>I1NMX4</accession>
<protein>
    <submittedName>
        <fullName evidence="2">Uncharacterized protein</fullName>
    </submittedName>
</protein>
<dbReference type="PANTHER" id="PTHR33889">
    <property type="entry name" value="OS04G0681850 PROTEIN"/>
    <property type="match status" value="1"/>
</dbReference>
<evidence type="ECO:0000256" key="1">
    <source>
        <dbReference type="SAM" id="MobiDB-lite"/>
    </source>
</evidence>
<evidence type="ECO:0000313" key="3">
    <source>
        <dbReference type="Proteomes" id="UP000007306"/>
    </source>
</evidence>
<feature type="compositionally biased region" description="Basic and acidic residues" evidence="1">
    <location>
        <begin position="29"/>
        <end position="50"/>
    </location>
</feature>